<keyword evidence="8" id="KW-0460">Magnesium</keyword>
<name>A0ABT8CSP0_9FLAO</name>
<dbReference type="InterPro" id="IPR004488">
    <property type="entry name" value="Mg/Co-transport_prot_CorA"/>
</dbReference>
<evidence type="ECO:0000256" key="4">
    <source>
        <dbReference type="ARBA" id="ARBA00022475"/>
    </source>
</evidence>
<evidence type="ECO:0000256" key="5">
    <source>
        <dbReference type="ARBA" id="ARBA00022692"/>
    </source>
</evidence>
<comment type="function">
    <text evidence="8">Mediates influx of magnesium ions.</text>
</comment>
<evidence type="ECO:0000256" key="7">
    <source>
        <dbReference type="ARBA" id="ARBA00023136"/>
    </source>
</evidence>
<dbReference type="EMBL" id="JAUFQU010000001">
    <property type="protein sequence ID" value="MDN3707518.1"/>
    <property type="molecule type" value="Genomic_DNA"/>
</dbReference>
<keyword evidence="7 8" id="KW-0472">Membrane</keyword>
<dbReference type="InterPro" id="IPR002523">
    <property type="entry name" value="MgTranspt_CorA/ZnTranspt_ZntB"/>
</dbReference>
<dbReference type="PANTHER" id="PTHR46494:SF1">
    <property type="entry name" value="CORA FAMILY METAL ION TRANSPORTER (EUROFUNG)"/>
    <property type="match status" value="1"/>
</dbReference>
<evidence type="ECO:0000313" key="10">
    <source>
        <dbReference type="Proteomes" id="UP001242368"/>
    </source>
</evidence>
<evidence type="ECO:0000256" key="6">
    <source>
        <dbReference type="ARBA" id="ARBA00022989"/>
    </source>
</evidence>
<comment type="subcellular location">
    <subcellularLocation>
        <location evidence="1">Cell membrane</location>
        <topology evidence="1">Multi-pass membrane protein</topology>
    </subcellularLocation>
    <subcellularLocation>
        <location evidence="8">Membrane</location>
        <topology evidence="8">Multi-pass membrane protein</topology>
    </subcellularLocation>
</comment>
<reference evidence="10" key="1">
    <citation type="journal article" date="2019" name="Int. J. Syst. Evol. Microbiol.">
        <title>The Global Catalogue of Microorganisms (GCM) 10K type strain sequencing project: providing services to taxonomists for standard genome sequencing and annotation.</title>
        <authorList>
            <consortium name="The Broad Institute Genomics Platform"/>
            <consortium name="The Broad Institute Genome Sequencing Center for Infectious Disease"/>
            <person name="Wu L."/>
            <person name="Ma J."/>
        </authorList>
    </citation>
    <scope>NUCLEOTIDE SEQUENCE [LARGE SCALE GENOMIC DNA]</scope>
    <source>
        <strain evidence="10">CECT 7184</strain>
    </source>
</reference>
<keyword evidence="10" id="KW-1185">Reference proteome</keyword>
<evidence type="ECO:0000256" key="3">
    <source>
        <dbReference type="ARBA" id="ARBA00022448"/>
    </source>
</evidence>
<dbReference type="Gene3D" id="3.30.460.20">
    <property type="entry name" value="CorA soluble domain-like"/>
    <property type="match status" value="1"/>
</dbReference>
<dbReference type="InterPro" id="IPR045861">
    <property type="entry name" value="CorA_cytoplasmic_dom"/>
</dbReference>
<evidence type="ECO:0000256" key="2">
    <source>
        <dbReference type="ARBA" id="ARBA00009765"/>
    </source>
</evidence>
<keyword evidence="8" id="KW-0406">Ion transport</keyword>
<feature type="transmembrane region" description="Helical" evidence="8">
    <location>
        <begin position="334"/>
        <end position="354"/>
    </location>
</feature>
<dbReference type="Pfam" id="PF01544">
    <property type="entry name" value="CorA"/>
    <property type="match status" value="1"/>
</dbReference>
<dbReference type="PANTHER" id="PTHR46494">
    <property type="entry name" value="CORA FAMILY METAL ION TRANSPORTER (EUROFUNG)"/>
    <property type="match status" value="1"/>
</dbReference>
<evidence type="ECO:0000313" key="9">
    <source>
        <dbReference type="EMBL" id="MDN3707518.1"/>
    </source>
</evidence>
<dbReference type="Proteomes" id="UP001242368">
    <property type="component" value="Unassembled WGS sequence"/>
</dbReference>
<proteinExistence type="inferred from homology"/>
<accession>A0ABT8CSP0</accession>
<keyword evidence="4 8" id="KW-1003">Cell membrane</keyword>
<gene>
    <name evidence="8 9" type="primary">corA</name>
    <name evidence="9" type="ORF">QW060_10280</name>
</gene>
<feature type="transmembrane region" description="Helical" evidence="8">
    <location>
        <begin position="302"/>
        <end position="322"/>
    </location>
</feature>
<dbReference type="InterPro" id="IPR045863">
    <property type="entry name" value="CorA_TM1_TM2"/>
</dbReference>
<dbReference type="Gene3D" id="1.20.58.340">
    <property type="entry name" value="Magnesium transport protein CorA, transmembrane region"/>
    <property type="match status" value="2"/>
</dbReference>
<keyword evidence="3 8" id="KW-0813">Transport</keyword>
<dbReference type="RefSeq" id="WP_290363491.1">
    <property type="nucleotide sequence ID" value="NZ_JAUFQU010000001.1"/>
</dbReference>
<sequence>MSKRVKTKTIKTVQPYTWEYNGVYVDEPTDLQVFIYNEERYIEKTAQRFEDILPLLQSVNENDMVWFNIHGLNDPSIFPKIAAFFDVPLSTLNEVLIISRRSRVETQEGLLFFNLKTTVSQLFEDKIEIIPISFIIKDNLLLSFQDKKNALFEHIRERIRTKVGSVRRKQEDFLLYLLLEAITENTFLSLDEIEDKVDIILNDTKKSHNIAILNAIQYQSNNLNEMKRAMLPLKDVVFNIRNININEEVKFLDPVNQVYFNRMYHKVLEILDQIDYDIKQLDNASNYYFSMQSHRMNNIMKVLTIVSVIFMPLTFIVGVYGMNFDVMPELRYKYGYYTVMIVMFLLVVIMVYYFKRKRWF</sequence>
<comment type="caution">
    <text evidence="9">The sequence shown here is derived from an EMBL/GenBank/DDBJ whole genome shotgun (WGS) entry which is preliminary data.</text>
</comment>
<comment type="similarity">
    <text evidence="2 8">Belongs to the CorA metal ion transporter (MIT) (TC 1.A.35) family.</text>
</comment>
<organism evidence="9 10">
    <name type="scientific">Paenimyroides ceti</name>
    <dbReference type="NCBI Taxonomy" id="395087"/>
    <lineage>
        <taxon>Bacteria</taxon>
        <taxon>Pseudomonadati</taxon>
        <taxon>Bacteroidota</taxon>
        <taxon>Flavobacteriia</taxon>
        <taxon>Flavobacteriales</taxon>
        <taxon>Flavobacteriaceae</taxon>
        <taxon>Paenimyroides</taxon>
    </lineage>
</organism>
<keyword evidence="6 8" id="KW-1133">Transmembrane helix</keyword>
<dbReference type="SUPFAM" id="SSF143865">
    <property type="entry name" value="CorA soluble domain-like"/>
    <property type="match status" value="1"/>
</dbReference>
<dbReference type="NCBIfam" id="TIGR00383">
    <property type="entry name" value="corA"/>
    <property type="match status" value="1"/>
</dbReference>
<protein>
    <recommendedName>
        <fullName evidence="8">Magnesium transport protein CorA</fullName>
    </recommendedName>
</protein>
<evidence type="ECO:0000256" key="1">
    <source>
        <dbReference type="ARBA" id="ARBA00004651"/>
    </source>
</evidence>
<keyword evidence="5 8" id="KW-0812">Transmembrane</keyword>
<dbReference type="SUPFAM" id="SSF144083">
    <property type="entry name" value="Magnesium transport protein CorA, transmembrane region"/>
    <property type="match status" value="1"/>
</dbReference>
<evidence type="ECO:0000256" key="8">
    <source>
        <dbReference type="RuleBase" id="RU362010"/>
    </source>
</evidence>